<dbReference type="EMBL" id="JBFCZG010000005">
    <property type="protein sequence ID" value="KAL3422574.1"/>
    <property type="molecule type" value="Genomic_DNA"/>
</dbReference>
<dbReference type="Proteomes" id="UP001629113">
    <property type="component" value="Unassembled WGS sequence"/>
</dbReference>
<dbReference type="InterPro" id="IPR029063">
    <property type="entry name" value="SAM-dependent_MTases_sf"/>
</dbReference>
<dbReference type="SUPFAM" id="SSF53335">
    <property type="entry name" value="S-adenosyl-L-methionine-dependent methyltransferases"/>
    <property type="match status" value="1"/>
</dbReference>
<dbReference type="Pfam" id="PF10294">
    <property type="entry name" value="Methyltransf_16"/>
    <property type="match status" value="2"/>
</dbReference>
<dbReference type="PANTHER" id="PTHR14614">
    <property type="entry name" value="HEPATOCELLULAR CARCINOMA-ASSOCIATED ANTIGEN"/>
    <property type="match status" value="1"/>
</dbReference>
<dbReference type="InterPro" id="IPR019410">
    <property type="entry name" value="Methyltransf_16"/>
</dbReference>
<reference evidence="2 3" key="1">
    <citation type="submission" date="2024-06" db="EMBL/GenBank/DDBJ databases">
        <title>Complete genome of Phlyctema vagabunda strain 19-DSS-EL-015.</title>
        <authorList>
            <person name="Fiorenzani C."/>
        </authorList>
    </citation>
    <scope>NUCLEOTIDE SEQUENCE [LARGE SCALE GENOMIC DNA]</scope>
    <source>
        <strain evidence="2 3">19-DSS-EL-015</strain>
    </source>
</reference>
<feature type="region of interest" description="Disordered" evidence="1">
    <location>
        <begin position="35"/>
        <end position="55"/>
    </location>
</feature>
<proteinExistence type="predicted"/>
<dbReference type="Gene3D" id="3.40.50.150">
    <property type="entry name" value="Vaccinia Virus protein VP39"/>
    <property type="match status" value="1"/>
</dbReference>
<organism evidence="2 3">
    <name type="scientific">Phlyctema vagabunda</name>
    <dbReference type="NCBI Taxonomy" id="108571"/>
    <lineage>
        <taxon>Eukaryota</taxon>
        <taxon>Fungi</taxon>
        <taxon>Dikarya</taxon>
        <taxon>Ascomycota</taxon>
        <taxon>Pezizomycotina</taxon>
        <taxon>Leotiomycetes</taxon>
        <taxon>Helotiales</taxon>
        <taxon>Dermateaceae</taxon>
        <taxon>Phlyctema</taxon>
    </lineage>
</organism>
<dbReference type="PANTHER" id="PTHR14614:SF130">
    <property type="entry name" value="PROTEIN-LYSINE N-METHYLTRANSFERASE EEF2KMT"/>
    <property type="match status" value="1"/>
</dbReference>
<evidence type="ECO:0000313" key="3">
    <source>
        <dbReference type="Proteomes" id="UP001629113"/>
    </source>
</evidence>
<protein>
    <submittedName>
        <fullName evidence="2">Uncharacterized protein</fullName>
    </submittedName>
</protein>
<keyword evidence="3" id="KW-1185">Reference proteome</keyword>
<accession>A0ABR4PGZ0</accession>
<sequence length="309" mass="33736">MNQLCKLLSQPLLSEAASAQQKSLVTYTISQLQQPQPAAHPYPNHKPEPSSMSSRPFPTISLLESRNLLFASGTTGLRTWEASLHLGNYLAWHPALIQGRSILELGAGTGYLSILCAKYLGAHAVLATDGSDGVVSSLATNIGLNDLESSARSSQSQAPFPSFPFSSLSQIISVRDLIWGDALLGTDDPVVRAGTDIDMVLGADVTYDDSAHEPLATTFNELLDRFPHVDILIAATERNAKTMRAFLRTCDEAGLVVHMVEYELVPRDQQMGPFYDDNVPIRLCFVKRKAGNEMGTPRERRDEHAVCTI</sequence>
<evidence type="ECO:0000313" key="2">
    <source>
        <dbReference type="EMBL" id="KAL3422574.1"/>
    </source>
</evidence>
<gene>
    <name evidence="2" type="ORF">PVAG01_06730</name>
</gene>
<comment type="caution">
    <text evidence="2">The sequence shown here is derived from an EMBL/GenBank/DDBJ whole genome shotgun (WGS) entry which is preliminary data.</text>
</comment>
<evidence type="ECO:0000256" key="1">
    <source>
        <dbReference type="SAM" id="MobiDB-lite"/>
    </source>
</evidence>
<name>A0ABR4PGZ0_9HELO</name>